<name>A0A7S9HSG3_BACVE</name>
<sequence length="49" mass="5625">MINEQGARSYIHWSYAAHEVLGGQHGDYSVMMQKLFLRSQNDDILPAVF</sequence>
<reference evidence="1" key="2">
    <citation type="submission" date="2020-11" db="EMBL/GenBank/DDBJ databases">
        <title>Complete genome of Bacillus siamensis BZR 86.</title>
        <authorList>
            <person name="Asaturova A.M."/>
            <person name="Dubyaga V.M."/>
        </authorList>
    </citation>
    <scope>NUCLEOTIDE SEQUENCE</scope>
    <source>
        <strain evidence="1">BZR 86</strain>
    </source>
</reference>
<dbReference type="AlphaFoldDB" id="A0A7S9HSG3"/>
<dbReference type="RefSeq" id="WP_162918038.1">
    <property type="nucleotide sequence ID" value="NZ_BPWC01000002.1"/>
</dbReference>
<dbReference type="EMBL" id="CP064845">
    <property type="protein sequence ID" value="QPG20446.1"/>
    <property type="molecule type" value="Genomic_DNA"/>
</dbReference>
<reference evidence="2" key="1">
    <citation type="submission" date="2020-11" db="EMBL/GenBank/DDBJ databases">
        <title>Complete genome of Bacillus amyloliguefaciens BZR 277.</title>
        <authorList>
            <person name="Asaturova A."/>
            <person name="Dubyaga V.M."/>
        </authorList>
    </citation>
    <scope>NUCLEOTIDE SEQUENCE</scope>
    <source>
        <strain evidence="2">BZR 277</strain>
    </source>
</reference>
<evidence type="ECO:0000313" key="1">
    <source>
        <dbReference type="EMBL" id="QPG19312.1"/>
    </source>
</evidence>
<gene>
    <name evidence="2" type="ORF">IXY24_12280</name>
    <name evidence="1" type="ORF">IXY25_06395</name>
</gene>
<evidence type="ECO:0000313" key="2">
    <source>
        <dbReference type="EMBL" id="QPG20446.1"/>
    </source>
</evidence>
<organism evidence="2">
    <name type="scientific">Bacillus velezensis</name>
    <dbReference type="NCBI Taxonomy" id="492670"/>
    <lineage>
        <taxon>Bacteria</taxon>
        <taxon>Bacillati</taxon>
        <taxon>Bacillota</taxon>
        <taxon>Bacilli</taxon>
        <taxon>Bacillales</taxon>
        <taxon>Bacillaceae</taxon>
        <taxon>Bacillus</taxon>
        <taxon>Bacillus amyloliquefaciens group</taxon>
    </lineage>
</organism>
<accession>A0A7S9HSG3</accession>
<protein>
    <submittedName>
        <fullName evidence="2">Uncharacterized protein</fullName>
    </submittedName>
</protein>
<proteinExistence type="predicted"/>
<dbReference type="EMBL" id="CP064846">
    <property type="protein sequence ID" value="QPG19312.1"/>
    <property type="molecule type" value="Genomic_DNA"/>
</dbReference>